<feature type="signal peptide" evidence="1">
    <location>
        <begin position="1"/>
        <end position="16"/>
    </location>
</feature>
<organism evidence="2">
    <name type="scientific">Medioppia subpectinata</name>
    <dbReference type="NCBI Taxonomy" id="1979941"/>
    <lineage>
        <taxon>Eukaryota</taxon>
        <taxon>Metazoa</taxon>
        <taxon>Ecdysozoa</taxon>
        <taxon>Arthropoda</taxon>
        <taxon>Chelicerata</taxon>
        <taxon>Arachnida</taxon>
        <taxon>Acari</taxon>
        <taxon>Acariformes</taxon>
        <taxon>Sarcoptiformes</taxon>
        <taxon>Oribatida</taxon>
        <taxon>Brachypylina</taxon>
        <taxon>Oppioidea</taxon>
        <taxon>Oppiidae</taxon>
        <taxon>Medioppia</taxon>
    </lineage>
</organism>
<accession>A0A7R9PZ35</accession>
<name>A0A7R9PZ35_9ACAR</name>
<keyword evidence="3" id="KW-1185">Reference proteome</keyword>
<dbReference type="OrthoDB" id="6408127at2759"/>
<dbReference type="EMBL" id="CAJPIZ010003609">
    <property type="protein sequence ID" value="CAG2106572.1"/>
    <property type="molecule type" value="Genomic_DNA"/>
</dbReference>
<keyword evidence="1" id="KW-0732">Signal</keyword>
<evidence type="ECO:0008006" key="4">
    <source>
        <dbReference type="Google" id="ProtNLM"/>
    </source>
</evidence>
<dbReference type="PANTHER" id="PTHR33964:SF1">
    <property type="entry name" value="RE45066P"/>
    <property type="match status" value="1"/>
</dbReference>
<dbReference type="Proteomes" id="UP000759131">
    <property type="component" value="Unassembled WGS sequence"/>
</dbReference>
<dbReference type="AlphaFoldDB" id="A0A7R9PZ35"/>
<dbReference type="EMBL" id="OC858184">
    <property type="protein sequence ID" value="CAD7626142.1"/>
    <property type="molecule type" value="Genomic_DNA"/>
</dbReference>
<feature type="chain" id="PRO_5036211670" description="Secreted protein" evidence="1">
    <location>
        <begin position="17"/>
        <end position="246"/>
    </location>
</feature>
<dbReference type="PANTHER" id="PTHR33964">
    <property type="entry name" value="RE45066P-RELATED"/>
    <property type="match status" value="1"/>
</dbReference>
<protein>
    <recommendedName>
        <fullName evidence="4">Secreted protein</fullName>
    </recommendedName>
</protein>
<reference evidence="2" key="1">
    <citation type="submission" date="2020-11" db="EMBL/GenBank/DDBJ databases">
        <authorList>
            <person name="Tran Van P."/>
        </authorList>
    </citation>
    <scope>NUCLEOTIDE SEQUENCE</scope>
</reference>
<gene>
    <name evidence="2" type="ORF">OSB1V03_LOCUS6575</name>
</gene>
<evidence type="ECO:0000256" key="1">
    <source>
        <dbReference type="SAM" id="SignalP"/>
    </source>
</evidence>
<proteinExistence type="predicted"/>
<sequence>MVYVFILWALTTQCTAHTSLAAKKASKPKVEIKCDVENRKKADACADKLFFVGRNSRKYPETSQQMSKHCKQTNSLIRCAKDYTDTCAKGVQKQLANVMLYTVKTNQKSYCSKSSKREEVISFAACGNAVRDETSTCMDNFLMNLGKANAVEQKYKVPHACCAFHKLKGCIMTAARDKGSPVCVEKKLENYEKYINAMAGNTLNLMCTDYEEDSDKCQKLPPMPTGAKYAKATTIMVGFGNLLLNA</sequence>
<evidence type="ECO:0000313" key="2">
    <source>
        <dbReference type="EMBL" id="CAD7626142.1"/>
    </source>
</evidence>
<evidence type="ECO:0000313" key="3">
    <source>
        <dbReference type="Proteomes" id="UP000759131"/>
    </source>
</evidence>